<organism evidence="2 3">
    <name type="scientific">Allobranchiibius huperziae</name>
    <dbReference type="NCBI Taxonomy" id="1874116"/>
    <lineage>
        <taxon>Bacteria</taxon>
        <taxon>Bacillati</taxon>
        <taxon>Actinomycetota</taxon>
        <taxon>Actinomycetes</taxon>
        <taxon>Micrococcales</taxon>
        <taxon>Dermacoccaceae</taxon>
        <taxon>Allobranchiibius</taxon>
    </lineage>
</organism>
<keyword evidence="2" id="KW-0808">Transferase</keyword>
<dbReference type="RefSeq" id="WP_179481835.1">
    <property type="nucleotide sequence ID" value="NZ_JACCFW010000001.1"/>
</dbReference>
<dbReference type="Gene3D" id="3.40.630.30">
    <property type="match status" value="1"/>
</dbReference>
<comment type="caution">
    <text evidence="2">The sequence shown here is derived from an EMBL/GenBank/DDBJ whole genome shotgun (WGS) entry which is preliminary data.</text>
</comment>
<evidence type="ECO:0000313" key="2">
    <source>
        <dbReference type="EMBL" id="NYJ75291.1"/>
    </source>
</evidence>
<dbReference type="InterPro" id="IPR000182">
    <property type="entry name" value="GNAT_dom"/>
</dbReference>
<dbReference type="PANTHER" id="PTHR43610:SF1">
    <property type="entry name" value="N-ACETYLTRANSFERASE DOMAIN-CONTAINING PROTEIN"/>
    <property type="match status" value="1"/>
</dbReference>
<evidence type="ECO:0000259" key="1">
    <source>
        <dbReference type="Pfam" id="PF13302"/>
    </source>
</evidence>
<proteinExistence type="predicted"/>
<protein>
    <submittedName>
        <fullName evidence="2">RimJ/RimL family protein N-acetyltransferase</fullName>
    </submittedName>
</protein>
<dbReference type="AlphaFoldDB" id="A0A853DKN7"/>
<dbReference type="Proteomes" id="UP000571817">
    <property type="component" value="Unassembled WGS sequence"/>
</dbReference>
<accession>A0A853DKN7</accession>
<feature type="domain" description="N-acetyltransferase" evidence="1">
    <location>
        <begin position="17"/>
        <end position="155"/>
    </location>
</feature>
<reference evidence="2 3" key="1">
    <citation type="submission" date="2020-07" db="EMBL/GenBank/DDBJ databases">
        <title>Sequencing the genomes of 1000 actinobacteria strains.</title>
        <authorList>
            <person name="Klenk H.-P."/>
        </authorList>
    </citation>
    <scope>NUCLEOTIDE SEQUENCE [LARGE SCALE GENOMIC DNA]</scope>
    <source>
        <strain evidence="2 3">DSM 29531</strain>
    </source>
</reference>
<keyword evidence="3" id="KW-1185">Reference proteome</keyword>
<sequence>MAAGRLDPITLTGRLVRLEPLSPDHLDGLVEASEDGQMYDRWYTSIASPDDMAADVQHRLDLQASGFMLPFTTIRQSDGAVLGGTTFYDIQLDVPRVSIGYTWNRASAHGTGSNPESKLLLMTYAFETLGVECVRYETSWMNTQSQAAIERLGARRDGVLRADKRERTGALRDTVVYSVLAHEWPSVKNGLEHRLRHR</sequence>
<dbReference type="PANTHER" id="PTHR43610">
    <property type="entry name" value="BLL6696 PROTEIN"/>
    <property type="match status" value="1"/>
</dbReference>
<dbReference type="InterPro" id="IPR016181">
    <property type="entry name" value="Acyl_CoA_acyltransferase"/>
</dbReference>
<evidence type="ECO:0000313" key="3">
    <source>
        <dbReference type="Proteomes" id="UP000571817"/>
    </source>
</evidence>
<dbReference type="Pfam" id="PF13302">
    <property type="entry name" value="Acetyltransf_3"/>
    <property type="match status" value="1"/>
</dbReference>
<dbReference type="SUPFAM" id="SSF55729">
    <property type="entry name" value="Acyl-CoA N-acyltransferases (Nat)"/>
    <property type="match status" value="1"/>
</dbReference>
<dbReference type="EMBL" id="JACCFW010000001">
    <property type="protein sequence ID" value="NYJ75291.1"/>
    <property type="molecule type" value="Genomic_DNA"/>
</dbReference>
<gene>
    <name evidence="2" type="ORF">HNR15_002254</name>
</gene>
<name>A0A853DKN7_9MICO</name>
<dbReference type="GO" id="GO:0016747">
    <property type="term" value="F:acyltransferase activity, transferring groups other than amino-acyl groups"/>
    <property type="evidence" value="ECO:0007669"/>
    <property type="project" value="InterPro"/>
</dbReference>